<accession>A0A3A3YR19</accession>
<gene>
    <name evidence="1" type="ORF">D5H78_15460</name>
</gene>
<comment type="caution">
    <text evidence="1">The sequence shown here is derived from an EMBL/GenBank/DDBJ whole genome shotgun (WGS) entry which is preliminary data.</text>
</comment>
<proteinExistence type="predicted"/>
<name>A0A3A3YR19_9ACTN</name>
<dbReference type="AlphaFoldDB" id="A0A3A3YR19"/>
<dbReference type="Proteomes" id="UP000265614">
    <property type="component" value="Unassembled WGS sequence"/>
</dbReference>
<reference evidence="1 2" key="1">
    <citation type="submission" date="2018-09" db="EMBL/GenBank/DDBJ databases">
        <title>YIM 75000 draft genome.</title>
        <authorList>
            <person name="Tang S."/>
            <person name="Feng Y."/>
        </authorList>
    </citation>
    <scope>NUCLEOTIDE SEQUENCE [LARGE SCALE GENOMIC DNA]</scope>
    <source>
        <strain evidence="1 2">YIM 75000</strain>
    </source>
</reference>
<protein>
    <recommendedName>
        <fullName evidence="3">ATP-grasp domain-containing protein</fullName>
    </recommendedName>
</protein>
<keyword evidence="2" id="KW-1185">Reference proteome</keyword>
<sequence>MRWVWSEQVRDTRLPWGLGDRLDSRLGWRLRRYASPLQPLGWLAAGVPPSRIGYGPGPLTAARRRRHARAAAGKPVRLCLLEGPVRGTRFSPVTAFWVNERSRLVHAVVDEPEGADVLWVHTQDPVAPEVRPALERMLARARPGAPVLNPLGAYDAYHRAGTFARLRDAGVSVPDPEPRAGDLVVVKGPGQTSAKELVPYRPPLAPGHRAFAYVDARGPDGLHRRYRTFHLLGTVHPGDVVSSSAWEVGLGTLEGHEPTYVMTDEEEEQVRRVGEVLGLDWFCVDHVRRAGDGRPFVTDVNVYPTAVVGERVDAQLGARGRWHFLDTAERMGVPEQHGSFWPRFDEAFARLLGLDPAPTGTAGATA</sequence>
<evidence type="ECO:0008006" key="3">
    <source>
        <dbReference type="Google" id="ProtNLM"/>
    </source>
</evidence>
<evidence type="ECO:0000313" key="1">
    <source>
        <dbReference type="EMBL" id="RJK93735.1"/>
    </source>
</evidence>
<dbReference type="EMBL" id="QZEZ01000008">
    <property type="protein sequence ID" value="RJK93735.1"/>
    <property type="molecule type" value="Genomic_DNA"/>
</dbReference>
<organism evidence="1 2">
    <name type="scientific">Vallicoccus soli</name>
    <dbReference type="NCBI Taxonomy" id="2339232"/>
    <lineage>
        <taxon>Bacteria</taxon>
        <taxon>Bacillati</taxon>
        <taxon>Actinomycetota</taxon>
        <taxon>Actinomycetes</taxon>
        <taxon>Motilibacterales</taxon>
        <taxon>Vallicoccaceae</taxon>
        <taxon>Vallicoccus</taxon>
    </lineage>
</organism>
<evidence type="ECO:0000313" key="2">
    <source>
        <dbReference type="Proteomes" id="UP000265614"/>
    </source>
</evidence>